<keyword evidence="10" id="KW-0539">Nucleus</keyword>
<feature type="domain" description="C2H2-type" evidence="13">
    <location>
        <begin position="592"/>
        <end position="615"/>
    </location>
</feature>
<dbReference type="FunFam" id="3.30.160.60:FF:000446">
    <property type="entry name" value="Zinc finger protein"/>
    <property type="match status" value="1"/>
</dbReference>
<feature type="domain" description="C2H2-type" evidence="13">
    <location>
        <begin position="564"/>
        <end position="591"/>
    </location>
</feature>
<feature type="domain" description="C2H2-type" evidence="13">
    <location>
        <begin position="629"/>
        <end position="656"/>
    </location>
</feature>
<reference evidence="14" key="1">
    <citation type="submission" date="2020-11" db="EMBL/GenBank/DDBJ databases">
        <authorList>
            <person name="Tran Van P."/>
        </authorList>
    </citation>
    <scope>NUCLEOTIDE SEQUENCE</scope>
</reference>
<dbReference type="InterPro" id="IPR050331">
    <property type="entry name" value="Zinc_finger"/>
</dbReference>
<evidence type="ECO:0000256" key="6">
    <source>
        <dbReference type="ARBA" id="ARBA00022833"/>
    </source>
</evidence>
<dbReference type="Pfam" id="PF00096">
    <property type="entry name" value="zf-C2H2"/>
    <property type="match status" value="3"/>
</dbReference>
<dbReference type="PROSITE" id="PS50157">
    <property type="entry name" value="ZINC_FINGER_C2H2_2"/>
    <property type="match status" value="8"/>
</dbReference>
<feature type="compositionally biased region" description="Basic and acidic residues" evidence="12">
    <location>
        <begin position="10"/>
        <end position="20"/>
    </location>
</feature>
<dbReference type="SUPFAM" id="SSF57667">
    <property type="entry name" value="beta-beta-alpha zinc fingers"/>
    <property type="match status" value="6"/>
</dbReference>
<sequence>MSAGRGKRAASGERSIKMEGQEEAGTETITEIQNYLETFNKEIQSGDQTVQHVTEVQQVVTSDDNAEEGTYFVDQSGHYYYQANADSQPVMTVVSGIADPGGDVSDGTGEATFMAVQPQDAHVEEISVMDQGSDGMSSGTESNQVILNAGDAYQAVTIVPSDSGAGEVSYVLIVQQPDDKDDKEDDNDLTVYDFDDAEEGGIQLESGDEDDKTKIIKILPKKSQTVTQAHMCNYCNYTSPKRYDQVPYTRDPETSSTLAQFCVDVWCLFRYLLSRHMKSHSEERPHKCSVCERGFKTLASLQNHVNTHTGTKPHRCKFCDSAFTTSGELVRHVRYRHTHEKPHKCTECEYSSVELSKLKRHMRCHTGERPYQVRATFSQSLCIVVCFRRHVRYKHTHEKPHKCTICDYASVELSKMRNHMRCHTGERPYQVSPSFFAQTGFFGLAPTAPVTCLWMVSASVLSTRDISSLESNTGDKPVFQCELCPTTCGRKTDLRIHVQKLHTSDRPLKCKRCGKSFPDRYSYKQQCIIVALSVWQSVLVTFSPLPPLVCLQIHNKSHEGEKCFKCDLCPYASISQRHLESHMLIHTDQKPYQCDQCDQSFRQKQLLRRHQNLYHNPNYVPPPPREKTHECPECGRAFRHKGNLIRHMAVHDPESSAQEKALALKLGRQKKIQIIDGQHVEVMAGEDDDEDDEDTDGEMMAVEGQDGQQYVVLEVIQLQDGEGGEQAVAVVAGDSSHSMGHLQGLDSDEEEEEGLMAGHHMATDHYSGKFTDLVAALDDDDDDEVMHTLRERKLSRKDAFAIRKKIQTEKDMQNCFGFDDDGDEVDDDEAAKTTIQFLEAINH</sequence>
<dbReference type="GO" id="GO:0005634">
    <property type="term" value="C:nucleus"/>
    <property type="evidence" value="ECO:0007669"/>
    <property type="project" value="UniProtKB-SubCell"/>
</dbReference>
<gene>
    <name evidence="14" type="ORF">TCEB3V08_LOCUS2525</name>
</gene>
<keyword evidence="9" id="KW-0804">Transcription</keyword>
<dbReference type="FunFam" id="3.30.160.60:FF:000448">
    <property type="entry name" value="RE1-silencing transcription factor A"/>
    <property type="match status" value="1"/>
</dbReference>
<evidence type="ECO:0000256" key="5">
    <source>
        <dbReference type="ARBA" id="ARBA00022771"/>
    </source>
</evidence>
<keyword evidence="8" id="KW-0238">DNA-binding</keyword>
<evidence type="ECO:0000256" key="3">
    <source>
        <dbReference type="ARBA" id="ARBA00022723"/>
    </source>
</evidence>
<evidence type="ECO:0000259" key="13">
    <source>
        <dbReference type="PROSITE" id="PS50157"/>
    </source>
</evidence>
<evidence type="ECO:0000256" key="10">
    <source>
        <dbReference type="ARBA" id="ARBA00023242"/>
    </source>
</evidence>
<feature type="domain" description="C2H2-type" evidence="13">
    <location>
        <begin position="314"/>
        <end position="342"/>
    </location>
</feature>
<feature type="domain" description="C2H2-type" evidence="13">
    <location>
        <begin position="401"/>
        <end position="428"/>
    </location>
</feature>
<protein>
    <recommendedName>
        <fullName evidence="13">C2H2-type domain-containing protein</fullName>
    </recommendedName>
</protein>
<name>A0A7R9CFY9_TIMCR</name>
<dbReference type="FunFam" id="3.30.160.60:FF:002321">
    <property type="entry name" value="Putative transcriptional repressor ctcf"/>
    <property type="match status" value="1"/>
</dbReference>
<keyword evidence="7" id="KW-0805">Transcription regulation</keyword>
<evidence type="ECO:0000256" key="1">
    <source>
        <dbReference type="ARBA" id="ARBA00004123"/>
    </source>
</evidence>
<dbReference type="SMART" id="SM00355">
    <property type="entry name" value="ZnF_C2H2"/>
    <property type="match status" value="8"/>
</dbReference>
<accession>A0A7R9CFY9</accession>
<dbReference type="FunFam" id="3.30.160.60:FF:000770">
    <property type="entry name" value="zinc finger protein 16"/>
    <property type="match status" value="1"/>
</dbReference>
<evidence type="ECO:0000256" key="2">
    <source>
        <dbReference type="ARBA" id="ARBA00006991"/>
    </source>
</evidence>
<evidence type="ECO:0000256" key="4">
    <source>
        <dbReference type="ARBA" id="ARBA00022737"/>
    </source>
</evidence>
<feature type="domain" description="C2H2-type" evidence="13">
    <location>
        <begin position="343"/>
        <end position="370"/>
    </location>
</feature>
<dbReference type="InterPro" id="IPR013087">
    <property type="entry name" value="Znf_C2H2_type"/>
</dbReference>
<proteinExistence type="inferred from homology"/>
<evidence type="ECO:0000256" key="11">
    <source>
        <dbReference type="PROSITE-ProRule" id="PRU00042"/>
    </source>
</evidence>
<comment type="subcellular location">
    <subcellularLocation>
        <location evidence="1">Nucleus</location>
    </subcellularLocation>
</comment>
<evidence type="ECO:0000256" key="12">
    <source>
        <dbReference type="SAM" id="MobiDB-lite"/>
    </source>
</evidence>
<dbReference type="EMBL" id="OC317022">
    <property type="protein sequence ID" value="CAD7394605.1"/>
    <property type="molecule type" value="Genomic_DNA"/>
</dbReference>
<evidence type="ECO:0000256" key="8">
    <source>
        <dbReference type="ARBA" id="ARBA00023125"/>
    </source>
</evidence>
<organism evidence="14">
    <name type="scientific">Timema cristinae</name>
    <name type="common">Walking stick</name>
    <dbReference type="NCBI Taxonomy" id="61476"/>
    <lineage>
        <taxon>Eukaryota</taxon>
        <taxon>Metazoa</taxon>
        <taxon>Ecdysozoa</taxon>
        <taxon>Arthropoda</taxon>
        <taxon>Hexapoda</taxon>
        <taxon>Insecta</taxon>
        <taxon>Pterygota</taxon>
        <taxon>Neoptera</taxon>
        <taxon>Polyneoptera</taxon>
        <taxon>Phasmatodea</taxon>
        <taxon>Timematodea</taxon>
        <taxon>Timematoidea</taxon>
        <taxon>Timematidae</taxon>
        <taxon>Timema</taxon>
    </lineage>
</organism>
<dbReference type="FunFam" id="3.30.160.60:FF:000222">
    <property type="entry name" value="Putative transcriptional repressor ctcf"/>
    <property type="match status" value="1"/>
</dbReference>
<dbReference type="GO" id="GO:0010468">
    <property type="term" value="P:regulation of gene expression"/>
    <property type="evidence" value="ECO:0007669"/>
    <property type="project" value="TreeGrafter"/>
</dbReference>
<evidence type="ECO:0000256" key="7">
    <source>
        <dbReference type="ARBA" id="ARBA00023015"/>
    </source>
</evidence>
<dbReference type="InterPro" id="IPR036236">
    <property type="entry name" value="Znf_C2H2_sf"/>
</dbReference>
<keyword evidence="6" id="KW-0862">Zinc</keyword>
<dbReference type="PANTHER" id="PTHR16515:SF66">
    <property type="entry name" value="C2H2-TYPE DOMAIN-CONTAINING PROTEIN"/>
    <property type="match status" value="1"/>
</dbReference>
<dbReference type="PROSITE" id="PS00028">
    <property type="entry name" value="ZINC_FINGER_C2H2_1"/>
    <property type="match status" value="5"/>
</dbReference>
<dbReference type="Gene3D" id="3.30.160.60">
    <property type="entry name" value="Classic Zinc Finger"/>
    <property type="match status" value="8"/>
</dbReference>
<dbReference type="PANTHER" id="PTHR16515">
    <property type="entry name" value="PR DOMAIN ZINC FINGER PROTEIN"/>
    <property type="match status" value="1"/>
</dbReference>
<comment type="similarity">
    <text evidence="2">Belongs to the krueppel C2H2-type zinc-finger protein family.</text>
</comment>
<keyword evidence="5 11" id="KW-0863">Zinc-finger</keyword>
<feature type="domain" description="C2H2-type" evidence="13">
    <location>
        <begin position="286"/>
        <end position="313"/>
    </location>
</feature>
<feature type="domain" description="C2H2-type" evidence="13">
    <location>
        <begin position="479"/>
        <end position="507"/>
    </location>
</feature>
<keyword evidence="3" id="KW-0479">Metal-binding</keyword>
<dbReference type="FunFam" id="3.30.160.60:FF:000373">
    <property type="entry name" value="Putative transcriptional repressor ctcf"/>
    <property type="match status" value="1"/>
</dbReference>
<keyword evidence="4" id="KW-0677">Repeat</keyword>
<dbReference type="GO" id="GO:0008270">
    <property type="term" value="F:zinc ion binding"/>
    <property type="evidence" value="ECO:0007669"/>
    <property type="project" value="UniProtKB-KW"/>
</dbReference>
<dbReference type="GO" id="GO:0003677">
    <property type="term" value="F:DNA binding"/>
    <property type="evidence" value="ECO:0007669"/>
    <property type="project" value="UniProtKB-KW"/>
</dbReference>
<evidence type="ECO:0000313" key="14">
    <source>
        <dbReference type="EMBL" id="CAD7394605.1"/>
    </source>
</evidence>
<feature type="region of interest" description="Disordered" evidence="12">
    <location>
        <begin position="1"/>
        <end position="26"/>
    </location>
</feature>
<dbReference type="AlphaFoldDB" id="A0A7R9CFY9"/>
<evidence type="ECO:0000256" key="9">
    <source>
        <dbReference type="ARBA" id="ARBA00023163"/>
    </source>
</evidence>
<dbReference type="FunFam" id="3.30.160.60:FF:002596">
    <property type="entry name" value="Transcriptional repressor CTCF"/>
    <property type="match status" value="1"/>
</dbReference>